<reference evidence="1 2" key="1">
    <citation type="submission" date="2013-12" db="EMBL/GenBank/DDBJ databases">
        <title>The Genome Sequence of Candida albicans P78048.</title>
        <authorList>
            <consortium name="The Broad Institute Genome Sequencing Platform"/>
            <consortium name="The Broad Institute Genome Sequencing Center for Infectious Disease"/>
            <person name="Cuomo C."/>
            <person name="Bennett R."/>
            <person name="Hirakawa M."/>
            <person name="Noverr M."/>
            <person name="Mitchell A."/>
            <person name="Young S.K."/>
            <person name="Zeng Q."/>
            <person name="Gargeya S."/>
            <person name="Fitzgerald M."/>
            <person name="Abouelleil A."/>
            <person name="Alvarado L."/>
            <person name="Berlin A.M."/>
            <person name="Chapman S.B."/>
            <person name="Dewar J."/>
            <person name="Goldberg J."/>
            <person name="Griggs A."/>
            <person name="Gujja S."/>
            <person name="Hansen M."/>
            <person name="Howarth C."/>
            <person name="Imamovic A."/>
            <person name="Larimer J."/>
            <person name="McCowan C."/>
            <person name="Murphy C."/>
            <person name="Pearson M."/>
            <person name="Priest M."/>
            <person name="Roberts A."/>
            <person name="Saif S."/>
            <person name="Shea T."/>
            <person name="Sykes S."/>
            <person name="Wortman J."/>
            <person name="Nusbaum C."/>
            <person name="Birren B."/>
        </authorList>
    </citation>
    <scope>NUCLEOTIDE SEQUENCE [LARGE SCALE GENOMIC DNA]</scope>
    <source>
        <strain evidence="1 2">P78048</strain>
    </source>
</reference>
<proteinExistence type="predicted"/>
<accession>A0AB34PRK0</accession>
<dbReference type="Proteomes" id="UP000030161">
    <property type="component" value="Unassembled WGS sequence"/>
</dbReference>
<organism evidence="1 2">
    <name type="scientific">Candida albicans P78048</name>
    <dbReference type="NCBI Taxonomy" id="1094989"/>
    <lineage>
        <taxon>Eukaryota</taxon>
        <taxon>Fungi</taxon>
        <taxon>Dikarya</taxon>
        <taxon>Ascomycota</taxon>
        <taxon>Saccharomycotina</taxon>
        <taxon>Pichiomycetes</taxon>
        <taxon>Debaryomycetaceae</taxon>
        <taxon>Candida/Lodderomyces clade</taxon>
        <taxon>Candida</taxon>
    </lineage>
</organism>
<sequence length="47" mass="5252">DFRKIHYKAYPLSDYRSVHHPTDQLSPAGLTSVKYTTKSAPSTLSSV</sequence>
<evidence type="ECO:0000313" key="2">
    <source>
        <dbReference type="Proteomes" id="UP000030161"/>
    </source>
</evidence>
<dbReference type="AlphaFoldDB" id="A0AB34PRK0"/>
<evidence type="ECO:0000313" key="1">
    <source>
        <dbReference type="EMBL" id="KGR10224.1"/>
    </source>
</evidence>
<gene>
    <name evidence="1" type="ORF">MG3_03281</name>
</gene>
<feature type="non-terminal residue" evidence="1">
    <location>
        <position position="1"/>
    </location>
</feature>
<name>A0AB34PRK0_CANAX</name>
<comment type="caution">
    <text evidence="1">The sequence shown here is derived from an EMBL/GenBank/DDBJ whole genome shotgun (WGS) entry which is preliminary data.</text>
</comment>
<dbReference type="EMBL" id="AJIX01000023">
    <property type="protein sequence ID" value="KGR10224.1"/>
    <property type="molecule type" value="Genomic_DNA"/>
</dbReference>
<protein>
    <submittedName>
        <fullName evidence="1">Uncharacterized protein</fullName>
    </submittedName>
</protein>